<sequence length="314" mass="32128">MATRSRTNLGPLTTPFTYPASCTVNVLQCSTCNVAWQGQVCSDNPNNDQGVEDNPDCWPARSNPDVTTAVAFGGWGYYSPGLECPVGYATACTATGSATAGFVFEYVPLASETVVGCCPTDYTCLNIGAGQTCVSYASTSSFPAVQCASGSSNGFHYAAVPTVVFVSATTVGTTTVPATTLDIDTVTLYAPLFQLVHQPTDLLSTSSSSPPLSAPTHSTGNPSGTPSQTAPPHPSSTGLSSGAIAGIAVGSVVGGLGLLAALVFLFVSQRRKRRLPAQHGGGDSRGAYDAADKNAPAPNAVYEVPEAPPRHELP</sequence>
<name>A0A167QDU4_9HYPO</name>
<feature type="compositionally biased region" description="Low complexity" evidence="1">
    <location>
        <begin position="204"/>
        <end position="219"/>
    </location>
</feature>
<keyword evidence="2" id="KW-0472">Membrane</keyword>
<keyword evidence="2" id="KW-0812">Transmembrane</keyword>
<feature type="transmembrane region" description="Helical" evidence="2">
    <location>
        <begin position="243"/>
        <end position="267"/>
    </location>
</feature>
<feature type="compositionally biased region" description="Low complexity" evidence="1">
    <location>
        <begin position="287"/>
        <end position="300"/>
    </location>
</feature>
<dbReference type="CDD" id="cd12087">
    <property type="entry name" value="TM_EGFR-like"/>
    <property type="match status" value="1"/>
</dbReference>
<gene>
    <name evidence="3" type="ORF">SPI_07209</name>
</gene>
<proteinExistence type="predicted"/>
<feature type="region of interest" description="Disordered" evidence="1">
    <location>
        <begin position="204"/>
        <end position="239"/>
    </location>
</feature>
<reference evidence="3 4" key="1">
    <citation type="journal article" date="2016" name="Genome Biol. Evol.">
        <title>Divergent and convergent evolution of fungal pathogenicity.</title>
        <authorList>
            <person name="Shang Y."/>
            <person name="Xiao G."/>
            <person name="Zheng P."/>
            <person name="Cen K."/>
            <person name="Zhan S."/>
            <person name="Wang C."/>
        </authorList>
    </citation>
    <scope>NUCLEOTIDE SEQUENCE [LARGE SCALE GENOMIC DNA]</scope>
    <source>
        <strain evidence="3 4">RCEF 264</strain>
    </source>
</reference>
<dbReference type="PANTHER" id="PTHR16861">
    <property type="entry name" value="GLYCOPROTEIN 38"/>
    <property type="match status" value="1"/>
</dbReference>
<evidence type="ECO:0000313" key="4">
    <source>
        <dbReference type="Proteomes" id="UP000076874"/>
    </source>
</evidence>
<evidence type="ECO:0000256" key="2">
    <source>
        <dbReference type="SAM" id="Phobius"/>
    </source>
</evidence>
<dbReference type="EMBL" id="AZHD01000014">
    <property type="protein sequence ID" value="OAA57550.1"/>
    <property type="molecule type" value="Genomic_DNA"/>
</dbReference>
<keyword evidence="4" id="KW-1185">Reference proteome</keyword>
<dbReference type="AlphaFoldDB" id="A0A167QDU4"/>
<evidence type="ECO:0000313" key="3">
    <source>
        <dbReference type="EMBL" id="OAA57550.1"/>
    </source>
</evidence>
<accession>A0A167QDU4</accession>
<comment type="caution">
    <text evidence="3">The sequence shown here is derived from an EMBL/GenBank/DDBJ whole genome shotgun (WGS) entry which is preliminary data.</text>
</comment>
<keyword evidence="2" id="KW-1133">Transmembrane helix</keyword>
<protein>
    <submittedName>
        <fullName evidence="3">Uncharacterized protein</fullName>
    </submittedName>
</protein>
<evidence type="ECO:0000256" key="1">
    <source>
        <dbReference type="SAM" id="MobiDB-lite"/>
    </source>
</evidence>
<dbReference type="PANTHER" id="PTHR16861:SF4">
    <property type="entry name" value="SH3 DOMAIN PROTEIN (AFU_ORTHOLOGUE AFUA_1G13610)"/>
    <property type="match status" value="1"/>
</dbReference>
<dbReference type="Proteomes" id="UP000076874">
    <property type="component" value="Unassembled WGS sequence"/>
</dbReference>
<organism evidence="3 4">
    <name type="scientific">Niveomyces insectorum RCEF 264</name>
    <dbReference type="NCBI Taxonomy" id="1081102"/>
    <lineage>
        <taxon>Eukaryota</taxon>
        <taxon>Fungi</taxon>
        <taxon>Dikarya</taxon>
        <taxon>Ascomycota</taxon>
        <taxon>Pezizomycotina</taxon>
        <taxon>Sordariomycetes</taxon>
        <taxon>Hypocreomycetidae</taxon>
        <taxon>Hypocreales</taxon>
        <taxon>Cordycipitaceae</taxon>
        <taxon>Niveomyces</taxon>
    </lineage>
</organism>
<dbReference type="OrthoDB" id="5429716at2759"/>
<dbReference type="STRING" id="1081102.A0A167QDU4"/>
<feature type="region of interest" description="Disordered" evidence="1">
    <location>
        <begin position="273"/>
        <end position="314"/>
    </location>
</feature>